<evidence type="ECO:0000259" key="1">
    <source>
        <dbReference type="Pfam" id="PF07791"/>
    </source>
</evidence>
<reference evidence="2 3" key="1">
    <citation type="submission" date="2018-07" db="EMBL/GenBank/DDBJ databases">
        <title>Chitinophaga K2CV101002-2 sp. nov., isolated from a monsoon evergreen broad-leaved forest soil.</title>
        <authorList>
            <person name="Lv Y."/>
        </authorList>
    </citation>
    <scope>NUCLEOTIDE SEQUENCE [LARGE SCALE GENOMIC DNA]</scope>
    <source>
        <strain evidence="2 3">GDMCC 1.1288</strain>
    </source>
</reference>
<gene>
    <name evidence="2" type="ORF">DVR12_17735</name>
</gene>
<dbReference type="Proteomes" id="UP000260644">
    <property type="component" value="Unassembled WGS sequence"/>
</dbReference>
<evidence type="ECO:0000313" key="2">
    <source>
        <dbReference type="EMBL" id="RFS21175.1"/>
    </source>
</evidence>
<protein>
    <recommendedName>
        <fullName evidence="1">Immunity MXAN-0049 protein domain-containing protein</fullName>
    </recommendedName>
</protein>
<dbReference type="Pfam" id="PF07791">
    <property type="entry name" value="Imm11"/>
    <property type="match status" value="1"/>
</dbReference>
<proteinExistence type="predicted"/>
<keyword evidence="3" id="KW-1185">Reference proteome</keyword>
<dbReference type="EMBL" id="QPMM01000009">
    <property type="protein sequence ID" value="RFS21175.1"/>
    <property type="molecule type" value="Genomic_DNA"/>
</dbReference>
<feature type="domain" description="Immunity MXAN-0049 protein" evidence="1">
    <location>
        <begin position="91"/>
        <end position="185"/>
    </location>
</feature>
<sequence length="186" mass="20807">MTHYRLVDDLSINGRWFLGELTSPQIEVDVWEYNSVGPVTVSDLPLFIEVAENGVALDLTFAAFDVLICNSKSAKMLKENEVQLLPVSIIGEQDTDYYVVIILNEVDCIDRESSDFTLFEENDSIRPDLAGEFSSFFVMVVNDDLLGNLDIVRVKGFNNTVIISERLKDSIVTLGLTGIKFESVSK</sequence>
<name>A0A3E1Y7Z1_9BACT</name>
<dbReference type="OrthoDB" id="6932018at2"/>
<dbReference type="AlphaFoldDB" id="A0A3E1Y7Z1"/>
<organism evidence="2 3">
    <name type="scientific">Chitinophaga silvatica</name>
    <dbReference type="NCBI Taxonomy" id="2282649"/>
    <lineage>
        <taxon>Bacteria</taxon>
        <taxon>Pseudomonadati</taxon>
        <taxon>Bacteroidota</taxon>
        <taxon>Chitinophagia</taxon>
        <taxon>Chitinophagales</taxon>
        <taxon>Chitinophagaceae</taxon>
        <taxon>Chitinophaga</taxon>
    </lineage>
</organism>
<evidence type="ECO:0000313" key="3">
    <source>
        <dbReference type="Proteomes" id="UP000260644"/>
    </source>
</evidence>
<accession>A0A3E1Y7Z1</accession>
<comment type="caution">
    <text evidence="2">The sequence shown here is derived from an EMBL/GenBank/DDBJ whole genome shotgun (WGS) entry which is preliminary data.</text>
</comment>
<dbReference type="InterPro" id="IPR012433">
    <property type="entry name" value="Imm11"/>
</dbReference>
<dbReference type="RefSeq" id="WP_116977123.1">
    <property type="nucleotide sequence ID" value="NZ_QPMM01000009.1"/>
</dbReference>